<gene>
    <name evidence="2" type="ORF">KCX82_22575</name>
</gene>
<dbReference type="PANTHER" id="PTHR33795">
    <property type="entry name" value="INSERTION ELEMENT IS150 PROTEIN INSJ"/>
    <property type="match status" value="1"/>
</dbReference>
<keyword evidence="3" id="KW-1185">Reference proteome</keyword>
<reference evidence="2" key="1">
    <citation type="submission" date="2021-04" db="EMBL/GenBank/DDBJ databases">
        <title>Sinoanaerobacter chloroacetimidivorans sp. nov., an obligate anaerobic bacterium isolated from anaerobic sludge.</title>
        <authorList>
            <person name="Bao Y."/>
        </authorList>
    </citation>
    <scope>NUCLEOTIDE SEQUENCE</scope>
    <source>
        <strain evidence="2">BAD-6</strain>
    </source>
</reference>
<protein>
    <submittedName>
        <fullName evidence="2">Transposase</fullName>
    </submittedName>
</protein>
<dbReference type="InterPro" id="IPR052057">
    <property type="entry name" value="IS150/IS1296_orfA-like"/>
</dbReference>
<dbReference type="InterPro" id="IPR002514">
    <property type="entry name" value="Transposase_8"/>
</dbReference>
<dbReference type="InterPro" id="IPR036388">
    <property type="entry name" value="WH-like_DNA-bd_sf"/>
</dbReference>
<feature type="compositionally biased region" description="Basic and acidic residues" evidence="1">
    <location>
        <begin position="120"/>
        <end position="134"/>
    </location>
</feature>
<dbReference type="GO" id="GO:0003677">
    <property type="term" value="F:DNA binding"/>
    <property type="evidence" value="ECO:0007669"/>
    <property type="project" value="InterPro"/>
</dbReference>
<dbReference type="SUPFAM" id="SSF46689">
    <property type="entry name" value="Homeodomain-like"/>
    <property type="match status" value="2"/>
</dbReference>
<dbReference type="RefSeq" id="WP_227020737.1">
    <property type="nucleotide sequence ID" value="NZ_JAGSND010000053.1"/>
</dbReference>
<evidence type="ECO:0000256" key="1">
    <source>
        <dbReference type="SAM" id="MobiDB-lite"/>
    </source>
</evidence>
<dbReference type="GO" id="GO:0006313">
    <property type="term" value="P:DNA transposition"/>
    <property type="evidence" value="ECO:0007669"/>
    <property type="project" value="InterPro"/>
</dbReference>
<evidence type="ECO:0000313" key="2">
    <source>
        <dbReference type="EMBL" id="MBR0600654.1"/>
    </source>
</evidence>
<dbReference type="AlphaFoldDB" id="A0A8J8B3T0"/>
<dbReference type="GO" id="GO:0004803">
    <property type="term" value="F:transposase activity"/>
    <property type="evidence" value="ECO:0007669"/>
    <property type="project" value="InterPro"/>
</dbReference>
<proteinExistence type="predicted"/>
<dbReference type="EMBL" id="JAGSND010000053">
    <property type="protein sequence ID" value="MBR0600654.1"/>
    <property type="molecule type" value="Genomic_DNA"/>
</dbReference>
<dbReference type="Gene3D" id="1.10.10.10">
    <property type="entry name" value="Winged helix-like DNA-binding domain superfamily/Winged helix DNA-binding domain"/>
    <property type="match status" value="1"/>
</dbReference>
<evidence type="ECO:0000313" key="3">
    <source>
        <dbReference type="Proteomes" id="UP000675664"/>
    </source>
</evidence>
<sequence>MTKFSKEFRMKLIKEVEQGESLNSVARKYGVGGATLKRWYSNFSHGGTKQLVSTKKHYTQEFKIYAIEYRWQHDLSYRLAAIELGIPNDGVLHQWEKRYLECGVSGLLTKKKGRPPKMPKKPEPPKRDLTREEQLEAEIAQLRMENAYLKKLNALVQEREKSKRKTK</sequence>
<dbReference type="PANTHER" id="PTHR33795:SF1">
    <property type="entry name" value="INSERTION ELEMENT IS150 PROTEIN INSJ"/>
    <property type="match status" value="1"/>
</dbReference>
<feature type="region of interest" description="Disordered" evidence="1">
    <location>
        <begin position="110"/>
        <end position="134"/>
    </location>
</feature>
<dbReference type="InterPro" id="IPR009057">
    <property type="entry name" value="Homeodomain-like_sf"/>
</dbReference>
<feature type="compositionally biased region" description="Basic residues" evidence="1">
    <location>
        <begin position="110"/>
        <end position="119"/>
    </location>
</feature>
<dbReference type="Pfam" id="PF01527">
    <property type="entry name" value="HTH_Tnp_1"/>
    <property type="match status" value="1"/>
</dbReference>
<organism evidence="2 3">
    <name type="scientific">Sinanaerobacter chloroacetimidivorans</name>
    <dbReference type="NCBI Taxonomy" id="2818044"/>
    <lineage>
        <taxon>Bacteria</taxon>
        <taxon>Bacillati</taxon>
        <taxon>Bacillota</taxon>
        <taxon>Clostridia</taxon>
        <taxon>Peptostreptococcales</taxon>
        <taxon>Anaerovoracaceae</taxon>
        <taxon>Sinanaerobacter</taxon>
    </lineage>
</organism>
<dbReference type="Proteomes" id="UP000675664">
    <property type="component" value="Unassembled WGS sequence"/>
</dbReference>
<comment type="caution">
    <text evidence="2">The sequence shown here is derived from an EMBL/GenBank/DDBJ whole genome shotgun (WGS) entry which is preliminary data.</text>
</comment>
<reference evidence="2" key="2">
    <citation type="submission" date="2021-04" db="EMBL/GenBank/DDBJ databases">
        <authorList>
            <person name="Liu J."/>
        </authorList>
    </citation>
    <scope>NUCLEOTIDE SEQUENCE</scope>
    <source>
        <strain evidence="2">BAD-6</strain>
    </source>
</reference>
<name>A0A8J8B3T0_9FIRM</name>
<accession>A0A8J8B3T0</accession>